<keyword evidence="2" id="KW-0813">Transport</keyword>
<evidence type="ECO:0000256" key="1">
    <source>
        <dbReference type="ARBA" id="ARBA00004651"/>
    </source>
</evidence>
<evidence type="ECO:0000256" key="10">
    <source>
        <dbReference type="SAM" id="Phobius"/>
    </source>
</evidence>
<evidence type="ECO:0000256" key="7">
    <source>
        <dbReference type="ARBA" id="ARBA00023136"/>
    </source>
</evidence>
<feature type="transmembrane region" description="Helical" evidence="10">
    <location>
        <begin position="33"/>
        <end position="55"/>
    </location>
</feature>
<dbReference type="EMBL" id="CAFBMR010000030">
    <property type="protein sequence ID" value="CAB4912825.1"/>
    <property type="molecule type" value="Genomic_DNA"/>
</dbReference>
<evidence type="ECO:0000256" key="3">
    <source>
        <dbReference type="ARBA" id="ARBA00022475"/>
    </source>
</evidence>
<dbReference type="GO" id="GO:0051205">
    <property type="term" value="P:protein insertion into membrane"/>
    <property type="evidence" value="ECO:0007669"/>
    <property type="project" value="TreeGrafter"/>
</dbReference>
<dbReference type="GO" id="GO:0032977">
    <property type="term" value="F:membrane insertase activity"/>
    <property type="evidence" value="ECO:0007669"/>
    <property type="project" value="InterPro"/>
</dbReference>
<reference evidence="12" key="1">
    <citation type="submission" date="2020-05" db="EMBL/GenBank/DDBJ databases">
        <authorList>
            <person name="Chiriac C."/>
            <person name="Salcher M."/>
            <person name="Ghai R."/>
            <person name="Kavagutti S V."/>
        </authorList>
    </citation>
    <scope>NUCLEOTIDE SEQUENCE</scope>
</reference>
<evidence type="ECO:0000256" key="4">
    <source>
        <dbReference type="ARBA" id="ARBA00022692"/>
    </source>
</evidence>
<dbReference type="PANTHER" id="PTHR12428:SF65">
    <property type="entry name" value="CYTOCHROME C OXIDASE ASSEMBLY PROTEIN COX18, MITOCHONDRIAL"/>
    <property type="match status" value="1"/>
</dbReference>
<evidence type="ECO:0000256" key="5">
    <source>
        <dbReference type="ARBA" id="ARBA00022927"/>
    </source>
</evidence>
<evidence type="ECO:0000256" key="8">
    <source>
        <dbReference type="ARBA" id="ARBA00023186"/>
    </source>
</evidence>
<evidence type="ECO:0000256" key="2">
    <source>
        <dbReference type="ARBA" id="ARBA00022448"/>
    </source>
</evidence>
<accession>A0A6J7H8H3</accession>
<dbReference type="Pfam" id="PF02096">
    <property type="entry name" value="60KD_IMP"/>
    <property type="match status" value="1"/>
</dbReference>
<organism evidence="12">
    <name type="scientific">freshwater metagenome</name>
    <dbReference type="NCBI Taxonomy" id="449393"/>
    <lineage>
        <taxon>unclassified sequences</taxon>
        <taxon>metagenomes</taxon>
        <taxon>ecological metagenomes</taxon>
    </lineage>
</organism>
<name>A0A6J7H8H3_9ZZZZ</name>
<dbReference type="InterPro" id="IPR001708">
    <property type="entry name" value="YidC/ALB3/OXA1/COX18"/>
</dbReference>
<feature type="compositionally biased region" description="Low complexity" evidence="9">
    <location>
        <begin position="288"/>
        <end position="301"/>
    </location>
</feature>
<feature type="transmembrane region" description="Helical" evidence="10">
    <location>
        <begin position="175"/>
        <end position="198"/>
    </location>
</feature>
<keyword evidence="8" id="KW-0143">Chaperone</keyword>
<dbReference type="AlphaFoldDB" id="A0A6J7H8H3"/>
<evidence type="ECO:0000313" key="12">
    <source>
        <dbReference type="EMBL" id="CAB4912825.1"/>
    </source>
</evidence>
<keyword evidence="6 10" id="KW-1133">Transmembrane helix</keyword>
<gene>
    <name evidence="12" type="ORF">UFOPK3610_00924</name>
</gene>
<feature type="transmembrane region" description="Helical" evidence="10">
    <location>
        <begin position="100"/>
        <end position="121"/>
    </location>
</feature>
<keyword evidence="5" id="KW-0653">Protein transport</keyword>
<evidence type="ECO:0000256" key="6">
    <source>
        <dbReference type="ARBA" id="ARBA00022989"/>
    </source>
</evidence>
<keyword evidence="4 10" id="KW-0812">Transmembrane</keyword>
<sequence>MFILDWLKTGVSWVLLKFHALFSALGLDYDGGWTWVLSIIFLVILIRIILIPLFVKQIKAQRNMQIIQPKIKEIQKKYAGDREKQSAEMMKLYRESKTNPLASCLPIILQAPIFFALFGVLQGVAQYNPTDPNHGAPPGFSDTAAASAHNASIFGAPLYGYLMGALKEPENLANFSINATIALSIVLIIAMTVTSFLTQRQMILKNSAPGNPMVRQQKILMYVFPIVFAVGGINFPIGVLIYWFTTNLWTMAQQFYVIRNNPQPGTPAEAAHLKRKAEKATAKALKDGSASSAVVEGEVVEQAPDAPAPRVQPKKQSRSKRKKN</sequence>
<keyword evidence="7 10" id="KW-0472">Membrane</keyword>
<dbReference type="InterPro" id="IPR047196">
    <property type="entry name" value="YidC_ALB_C"/>
</dbReference>
<dbReference type="PANTHER" id="PTHR12428">
    <property type="entry name" value="OXA1"/>
    <property type="match status" value="1"/>
</dbReference>
<evidence type="ECO:0000256" key="9">
    <source>
        <dbReference type="SAM" id="MobiDB-lite"/>
    </source>
</evidence>
<feature type="region of interest" description="Disordered" evidence="9">
    <location>
        <begin position="286"/>
        <end position="324"/>
    </location>
</feature>
<dbReference type="GO" id="GO:0015031">
    <property type="term" value="P:protein transport"/>
    <property type="evidence" value="ECO:0007669"/>
    <property type="project" value="UniProtKB-KW"/>
</dbReference>
<feature type="transmembrane region" description="Helical" evidence="10">
    <location>
        <begin position="219"/>
        <end position="244"/>
    </location>
</feature>
<feature type="compositionally biased region" description="Basic residues" evidence="9">
    <location>
        <begin position="312"/>
        <end position="324"/>
    </location>
</feature>
<comment type="subcellular location">
    <subcellularLocation>
        <location evidence="1">Cell membrane</location>
        <topology evidence="1">Multi-pass membrane protein</topology>
    </subcellularLocation>
</comment>
<feature type="domain" description="Membrane insertase YidC/Oxa/ALB C-terminal" evidence="11">
    <location>
        <begin position="35"/>
        <end position="258"/>
    </location>
</feature>
<dbReference type="NCBIfam" id="NF002350">
    <property type="entry name" value="PRK01315.1"/>
    <property type="match status" value="1"/>
</dbReference>
<protein>
    <submittedName>
        <fullName evidence="12">Unannotated protein</fullName>
    </submittedName>
</protein>
<dbReference type="SUPFAM" id="SSF103473">
    <property type="entry name" value="MFS general substrate transporter"/>
    <property type="match status" value="1"/>
</dbReference>
<dbReference type="CDD" id="cd20070">
    <property type="entry name" value="5TM_YidC_Alb3"/>
    <property type="match status" value="1"/>
</dbReference>
<evidence type="ECO:0000259" key="11">
    <source>
        <dbReference type="Pfam" id="PF02096"/>
    </source>
</evidence>
<proteinExistence type="predicted"/>
<dbReference type="GO" id="GO:0005886">
    <property type="term" value="C:plasma membrane"/>
    <property type="evidence" value="ECO:0007669"/>
    <property type="project" value="UniProtKB-SubCell"/>
</dbReference>
<dbReference type="InterPro" id="IPR028055">
    <property type="entry name" value="YidC/Oxa/ALB_C"/>
</dbReference>
<keyword evidence="3" id="KW-1003">Cell membrane</keyword>
<dbReference type="NCBIfam" id="TIGR03592">
    <property type="entry name" value="yidC_oxa1_cterm"/>
    <property type="match status" value="1"/>
</dbReference>
<dbReference type="InterPro" id="IPR036259">
    <property type="entry name" value="MFS_trans_sf"/>
</dbReference>